<proteinExistence type="predicted"/>
<evidence type="ECO:0000313" key="1">
    <source>
        <dbReference type="EMBL" id="CAB4590533.1"/>
    </source>
</evidence>
<gene>
    <name evidence="1" type="ORF">UFOPK1807_00251</name>
</gene>
<dbReference type="AlphaFoldDB" id="A0A6J6FU68"/>
<organism evidence="1">
    <name type="scientific">freshwater metagenome</name>
    <dbReference type="NCBI Taxonomy" id="449393"/>
    <lineage>
        <taxon>unclassified sequences</taxon>
        <taxon>metagenomes</taxon>
        <taxon>ecological metagenomes</taxon>
    </lineage>
</organism>
<dbReference type="EMBL" id="CAEZUI010000016">
    <property type="protein sequence ID" value="CAB4590533.1"/>
    <property type="molecule type" value="Genomic_DNA"/>
</dbReference>
<accession>A0A6J6FU68</accession>
<reference evidence="1" key="1">
    <citation type="submission" date="2020-05" db="EMBL/GenBank/DDBJ databases">
        <authorList>
            <person name="Chiriac C."/>
            <person name="Salcher M."/>
            <person name="Ghai R."/>
            <person name="Kavagutti S V."/>
        </authorList>
    </citation>
    <scope>NUCLEOTIDE SEQUENCE</scope>
</reference>
<sequence>MGFSEGLEDEFLLTCFVCKSPFGMLALFCGECGCKRDQALGIERASTRQQIINNELLIPSFVEQAPDVEAIPEGAAYFATPSPSTAPAAPTPKRESVKKQMRRQNRALRIESLSNFQERHARALNLSGTVLFLMSTYMLVQSFIFSQSNPLATTQTLLELGSQRNSAYFQQLGADENTKKFPTTYLRWDASTATDWLTGYTVNGWLGKATVWTIPGSSELGDERIEMQLKPEYTTVYGIFRQINWVPSNPPATIELTYPSDPNTAIYINGLAAGTVRNPTIKEGTYLLYPGPFDVRFYQNGTDSVYSFYYFIDAYGEYSNY</sequence>
<protein>
    <submittedName>
        <fullName evidence="1">Unannotated protein</fullName>
    </submittedName>
</protein>
<name>A0A6J6FU68_9ZZZZ</name>